<evidence type="ECO:0008006" key="3">
    <source>
        <dbReference type="Google" id="ProtNLM"/>
    </source>
</evidence>
<dbReference type="Proteomes" id="UP001209803">
    <property type="component" value="Chromosome"/>
</dbReference>
<dbReference type="InterPro" id="IPR009959">
    <property type="entry name" value="Cyclase_SnoaL-like"/>
</dbReference>
<accession>A0ABY8F193</accession>
<dbReference type="PANTHER" id="PTHR38436">
    <property type="entry name" value="POLYKETIDE CYCLASE SNOAL-LIKE DOMAIN"/>
    <property type="match status" value="1"/>
</dbReference>
<gene>
    <name evidence="1" type="ORF">K1718_24330</name>
</gene>
<proteinExistence type="predicted"/>
<evidence type="ECO:0000313" key="2">
    <source>
        <dbReference type="Proteomes" id="UP001209803"/>
    </source>
</evidence>
<dbReference type="RefSeq" id="WP_265680530.1">
    <property type="nucleotide sequence ID" value="NZ_CP120863.1"/>
</dbReference>
<protein>
    <recommendedName>
        <fullName evidence="3">SnoaL-like domain-containing protein</fullName>
    </recommendedName>
</protein>
<keyword evidence="2" id="KW-1185">Reference proteome</keyword>
<evidence type="ECO:0000313" key="1">
    <source>
        <dbReference type="EMBL" id="WFE89246.1"/>
    </source>
</evidence>
<dbReference type="InterPro" id="IPR032710">
    <property type="entry name" value="NTF2-like_dom_sf"/>
</dbReference>
<sequence length="255" mass="28178">MGTGLDNVRKIYLEGIAAGNAREAVQKYTGHRYTQHSTGVGDGVEGFLTFFEPFLERNPKREIEIVRILEDGPWIFCSAFQSLNDGAARWVTMDMFYTGADGLILEHWDTIAPYAAKTKSGADMVGGTTAIDHSADTATNKELVLEFTKQVRQEGHLNRLDQFVAMDLIQHSPSIGPGGRGLADWFASEAAGSYQMLFKLIGQGDFVVTYGKRRASGKDIAVFDVYRIANGVIAEHWMNEETIGPRETWGNSGKF</sequence>
<organism evidence="1 2">
    <name type="scientific">Roseibium porphyridii</name>
    <dbReference type="NCBI Taxonomy" id="2866279"/>
    <lineage>
        <taxon>Bacteria</taxon>
        <taxon>Pseudomonadati</taxon>
        <taxon>Pseudomonadota</taxon>
        <taxon>Alphaproteobacteria</taxon>
        <taxon>Hyphomicrobiales</taxon>
        <taxon>Stappiaceae</taxon>
        <taxon>Roseibium</taxon>
    </lineage>
</organism>
<dbReference type="EMBL" id="CP120863">
    <property type="protein sequence ID" value="WFE89246.1"/>
    <property type="molecule type" value="Genomic_DNA"/>
</dbReference>
<dbReference type="SUPFAM" id="SSF54427">
    <property type="entry name" value="NTF2-like"/>
    <property type="match status" value="2"/>
</dbReference>
<name>A0ABY8F193_9HYPH</name>
<reference evidence="1 2" key="1">
    <citation type="submission" date="2023-03" db="EMBL/GenBank/DDBJ databases">
        <title>Roseibium porphyridii sp. nov. and Roseibium rhodosorbium sp. nov. isolated from marine algae, Porphyridium cruentum and Rhodosorus marinus, respectively.</title>
        <authorList>
            <person name="Lee M.W."/>
            <person name="Choi B.J."/>
            <person name="Lee J.K."/>
            <person name="Choi D.G."/>
            <person name="Baek J.H."/>
            <person name="Bayburt H."/>
            <person name="Kim J.M."/>
            <person name="Han D.M."/>
            <person name="Kim K.H."/>
            <person name="Jeon C.O."/>
        </authorList>
    </citation>
    <scope>NUCLEOTIDE SEQUENCE [LARGE SCALE GENOMIC DNA]</scope>
    <source>
        <strain evidence="1 2">KMA01</strain>
    </source>
</reference>
<dbReference type="PANTHER" id="PTHR38436:SF1">
    <property type="entry name" value="ESTER CYCLASE"/>
    <property type="match status" value="1"/>
</dbReference>
<dbReference type="Gene3D" id="3.10.450.50">
    <property type="match status" value="2"/>
</dbReference>